<keyword evidence="1" id="KW-0812">Transmembrane</keyword>
<dbReference type="EMBL" id="FQUW01000006">
    <property type="protein sequence ID" value="SHE49336.1"/>
    <property type="molecule type" value="Genomic_DNA"/>
</dbReference>
<accession>A0A1M4TY54</accession>
<reference evidence="3" key="1">
    <citation type="submission" date="2016-11" db="EMBL/GenBank/DDBJ databases">
        <authorList>
            <person name="Varghese N."/>
            <person name="Submissions S."/>
        </authorList>
    </citation>
    <scope>NUCLEOTIDE SEQUENCE [LARGE SCALE GENOMIC DNA]</scope>
    <source>
        <strain evidence="3">DSM 11792</strain>
    </source>
</reference>
<evidence type="ECO:0000256" key="1">
    <source>
        <dbReference type="SAM" id="Phobius"/>
    </source>
</evidence>
<keyword evidence="3" id="KW-1185">Reference proteome</keyword>
<proteinExistence type="predicted"/>
<evidence type="ECO:0000313" key="2">
    <source>
        <dbReference type="EMBL" id="SHE49336.1"/>
    </source>
</evidence>
<protein>
    <submittedName>
        <fullName evidence="2">Uncharacterized protein</fullName>
    </submittedName>
</protein>
<dbReference type="Proteomes" id="UP000184196">
    <property type="component" value="Unassembled WGS sequence"/>
</dbReference>
<organism evidence="2 3">
    <name type="scientific">Desulfofundulus australicus DSM 11792</name>
    <dbReference type="NCBI Taxonomy" id="1121425"/>
    <lineage>
        <taxon>Bacteria</taxon>
        <taxon>Bacillati</taxon>
        <taxon>Bacillota</taxon>
        <taxon>Clostridia</taxon>
        <taxon>Eubacteriales</taxon>
        <taxon>Peptococcaceae</taxon>
        <taxon>Desulfofundulus</taxon>
    </lineage>
</organism>
<name>A0A1M4TY54_9FIRM</name>
<feature type="transmembrane region" description="Helical" evidence="1">
    <location>
        <begin position="12"/>
        <end position="30"/>
    </location>
</feature>
<dbReference type="OrthoDB" id="1809619at2"/>
<keyword evidence="1" id="KW-0472">Membrane</keyword>
<evidence type="ECO:0000313" key="3">
    <source>
        <dbReference type="Proteomes" id="UP000184196"/>
    </source>
</evidence>
<sequence>MALNKPVVSINVRPQVVAAITAALVAAGYLSKGSRIASVRSLKRMNPWKMAGLRELMLGRDLNSL</sequence>
<gene>
    <name evidence="2" type="ORF">SAMN02745218_00345</name>
</gene>
<dbReference type="AlphaFoldDB" id="A0A1M4TY54"/>
<dbReference type="RefSeq" id="WP_131821567.1">
    <property type="nucleotide sequence ID" value="NZ_FQUW01000006.1"/>
</dbReference>
<keyword evidence="1" id="KW-1133">Transmembrane helix</keyword>